<feature type="chain" id="PRO_5039941024" evidence="1">
    <location>
        <begin position="20"/>
        <end position="333"/>
    </location>
</feature>
<evidence type="ECO:0000256" key="1">
    <source>
        <dbReference type="SAM" id="SignalP"/>
    </source>
</evidence>
<evidence type="ECO:0000313" key="3">
    <source>
        <dbReference type="Proteomes" id="UP000693970"/>
    </source>
</evidence>
<gene>
    <name evidence="2" type="ORF">IV203_034985</name>
</gene>
<proteinExistence type="predicted"/>
<protein>
    <submittedName>
        <fullName evidence="2">Uncharacterized protein</fullName>
    </submittedName>
</protein>
<organism evidence="2 3">
    <name type="scientific">Nitzschia inconspicua</name>
    <dbReference type="NCBI Taxonomy" id="303405"/>
    <lineage>
        <taxon>Eukaryota</taxon>
        <taxon>Sar</taxon>
        <taxon>Stramenopiles</taxon>
        <taxon>Ochrophyta</taxon>
        <taxon>Bacillariophyta</taxon>
        <taxon>Bacillariophyceae</taxon>
        <taxon>Bacillariophycidae</taxon>
        <taxon>Bacillariales</taxon>
        <taxon>Bacillariaceae</taxon>
        <taxon>Nitzschia</taxon>
    </lineage>
</organism>
<evidence type="ECO:0000313" key="2">
    <source>
        <dbReference type="EMBL" id="KAG7359887.1"/>
    </source>
</evidence>
<reference evidence="2" key="1">
    <citation type="journal article" date="2021" name="Sci. Rep.">
        <title>Diploid genomic architecture of Nitzschia inconspicua, an elite biomass production diatom.</title>
        <authorList>
            <person name="Oliver A."/>
            <person name="Podell S."/>
            <person name="Pinowska A."/>
            <person name="Traller J.C."/>
            <person name="Smith S.R."/>
            <person name="McClure R."/>
            <person name="Beliaev A."/>
            <person name="Bohutskyi P."/>
            <person name="Hill E.A."/>
            <person name="Rabines A."/>
            <person name="Zheng H."/>
            <person name="Allen L.Z."/>
            <person name="Kuo A."/>
            <person name="Grigoriev I.V."/>
            <person name="Allen A.E."/>
            <person name="Hazlebeck D."/>
            <person name="Allen E.E."/>
        </authorList>
    </citation>
    <scope>NUCLEOTIDE SEQUENCE</scope>
    <source>
        <strain evidence="2">Hildebrandi</strain>
    </source>
</reference>
<reference evidence="2" key="2">
    <citation type="submission" date="2021-04" db="EMBL/GenBank/DDBJ databases">
        <authorList>
            <person name="Podell S."/>
        </authorList>
    </citation>
    <scope>NUCLEOTIDE SEQUENCE</scope>
    <source>
        <strain evidence="2">Hildebrandi</strain>
    </source>
</reference>
<dbReference type="OrthoDB" id="47603at2759"/>
<name>A0A9K3LD80_9STRA</name>
<dbReference type="Proteomes" id="UP000693970">
    <property type="component" value="Unassembled WGS sequence"/>
</dbReference>
<comment type="caution">
    <text evidence="2">The sequence shown here is derived from an EMBL/GenBank/DDBJ whole genome shotgun (WGS) entry which is preliminary data.</text>
</comment>
<keyword evidence="1" id="KW-0732">Signal</keyword>
<accession>A0A9K3LD80</accession>
<dbReference type="AlphaFoldDB" id="A0A9K3LD80"/>
<sequence length="333" mass="37437">MNGVSRCSLLLVLRPLVVASFLLPACCHHKGKSRLWWGRPDAFVAEPNYNSTSPNVVSDHDSIDITVTPSTFCRALHFQSSFSALSDPLPDHVPTQSLTSFFDDPSRFSFGPSIPSTLIPLTPELRQEWEEACQRVGATLPGHDDITTQPQHRFHRVVCVRAAGFSMLGLTVEWSALMGAQVIVPENELPCIEFVLIKDNSEARGSNKLFLWMYNKITGSNNNSNNNNGNRKRSNKPQRLTTFSSRFGFVEQQTPLQKKSLAFQCTGTMEMFFPVPSIVGRVLGSSSSKKMKNLQQKVNNIITSEIEKDMRKAILHWEDNFKRWSTNTTTTEQ</sequence>
<keyword evidence="3" id="KW-1185">Reference proteome</keyword>
<dbReference type="EMBL" id="JAGRRH010000013">
    <property type="protein sequence ID" value="KAG7359887.1"/>
    <property type="molecule type" value="Genomic_DNA"/>
</dbReference>
<feature type="signal peptide" evidence="1">
    <location>
        <begin position="1"/>
        <end position="19"/>
    </location>
</feature>